<dbReference type="KEGG" id="msea:METESE_24580"/>
<protein>
    <submittedName>
        <fullName evidence="1">Uncharacterized protein</fullName>
    </submittedName>
</protein>
<organism evidence="1 2">
    <name type="scientific">Mesoterricola sediminis</name>
    <dbReference type="NCBI Taxonomy" id="2927980"/>
    <lineage>
        <taxon>Bacteria</taxon>
        <taxon>Pseudomonadati</taxon>
        <taxon>Acidobacteriota</taxon>
        <taxon>Holophagae</taxon>
        <taxon>Holophagales</taxon>
        <taxon>Holophagaceae</taxon>
        <taxon>Mesoterricola</taxon>
    </lineage>
</organism>
<reference evidence="1" key="1">
    <citation type="journal article" date="2023" name="Int. J. Syst. Evol. Microbiol.">
        <title>Mesoterricola silvestris gen. nov., sp. nov., Mesoterricola sediminis sp. nov., Geothrix oryzae sp. nov., Geothrix edaphica sp. nov., Geothrix rubra sp. nov., and Geothrix limicola sp. nov., six novel members of Acidobacteriota isolated from soils.</title>
        <authorList>
            <person name="Itoh H."/>
            <person name="Sugisawa Y."/>
            <person name="Mise K."/>
            <person name="Xu Z."/>
            <person name="Kuniyasu M."/>
            <person name="Ushijima N."/>
            <person name="Kawano K."/>
            <person name="Kobayashi E."/>
            <person name="Shiratori Y."/>
            <person name="Masuda Y."/>
            <person name="Senoo K."/>
        </authorList>
    </citation>
    <scope>NUCLEOTIDE SEQUENCE</scope>
    <source>
        <strain evidence="1">W786</strain>
    </source>
</reference>
<dbReference type="RefSeq" id="WP_243346609.1">
    <property type="nucleotide sequence ID" value="NZ_AP027081.1"/>
</dbReference>
<gene>
    <name evidence="1" type="ORF">METESE_24580</name>
</gene>
<accession>A0AA48GXL6</accession>
<name>A0AA48GXL6_9BACT</name>
<dbReference type="EMBL" id="AP027081">
    <property type="protein sequence ID" value="BDU77500.1"/>
    <property type="molecule type" value="Genomic_DNA"/>
</dbReference>
<dbReference type="Proteomes" id="UP001228113">
    <property type="component" value="Chromosome"/>
</dbReference>
<dbReference type="AlphaFoldDB" id="A0AA48GXL6"/>
<evidence type="ECO:0000313" key="1">
    <source>
        <dbReference type="EMBL" id="BDU77500.1"/>
    </source>
</evidence>
<sequence length="116" mass="11953">MTGTAAGPGGKLPAQFEDGLRLLAAALALREDARSTGAAVTAACAALQCFLKILETAAERRLPDPGGEIARLRDQCAALLTLRQDPASALAHALEAARLARDAASRLLVLLEADHG</sequence>
<keyword evidence="2" id="KW-1185">Reference proteome</keyword>
<proteinExistence type="predicted"/>
<evidence type="ECO:0000313" key="2">
    <source>
        <dbReference type="Proteomes" id="UP001228113"/>
    </source>
</evidence>